<dbReference type="Gene3D" id="3.30.1010.10">
    <property type="entry name" value="Phosphatidylinositol 3-kinase Catalytic Subunit, Chain A, domain 4"/>
    <property type="match status" value="1"/>
</dbReference>
<dbReference type="InterPro" id="IPR018936">
    <property type="entry name" value="PI3/4_kinase_CS"/>
</dbReference>
<dbReference type="InterPro" id="IPR050517">
    <property type="entry name" value="DDR_Repair_Kinase"/>
</dbReference>
<dbReference type="GO" id="GO:0016242">
    <property type="term" value="P:negative regulation of macroautophagy"/>
    <property type="evidence" value="ECO:0007669"/>
    <property type="project" value="TreeGrafter"/>
</dbReference>
<evidence type="ECO:0000256" key="12">
    <source>
        <dbReference type="ARBA" id="ARBA00023242"/>
    </source>
</evidence>
<dbReference type="GO" id="GO:0051028">
    <property type="term" value="P:mRNA transport"/>
    <property type="evidence" value="ECO:0007669"/>
    <property type="project" value="UniProtKB-KW"/>
</dbReference>
<evidence type="ECO:0000256" key="10">
    <source>
        <dbReference type="ARBA" id="ARBA00022927"/>
    </source>
</evidence>
<feature type="non-terminal residue" evidence="15">
    <location>
        <position position="523"/>
    </location>
</feature>
<evidence type="ECO:0000313" key="16">
    <source>
        <dbReference type="Proteomes" id="UP000663872"/>
    </source>
</evidence>
<keyword evidence="7" id="KW-0493">Microtubule</keyword>
<dbReference type="Gene3D" id="1.10.1070.11">
    <property type="entry name" value="Phosphatidylinositol 3-/4-kinase, catalytic domain"/>
    <property type="match status" value="1"/>
</dbReference>
<dbReference type="GO" id="GO:0031931">
    <property type="term" value="C:TORC1 complex"/>
    <property type="evidence" value="ECO:0007669"/>
    <property type="project" value="TreeGrafter"/>
</dbReference>
<keyword evidence="9" id="KW-0509">mRNA transport</keyword>
<dbReference type="InterPro" id="IPR001372">
    <property type="entry name" value="Dynein_light_chain_typ-1/2"/>
</dbReference>
<comment type="caution">
    <text evidence="15">The sequence shown here is derived from an EMBL/GenBank/DDBJ whole genome shotgun (WGS) entry which is preliminary data.</text>
</comment>
<dbReference type="InterPro" id="IPR036940">
    <property type="entry name" value="PI3/4_kinase_cat_sf"/>
</dbReference>
<dbReference type="AlphaFoldDB" id="A0A817X7W6"/>
<comment type="subcellular location">
    <subcellularLocation>
        <location evidence="2">Cytoplasm</location>
        <location evidence="2">Cytoskeleton</location>
    </subcellularLocation>
    <subcellularLocation>
        <location evidence="1">Nucleus</location>
    </subcellularLocation>
</comment>
<dbReference type="InterPro" id="IPR000403">
    <property type="entry name" value="PI3/4_kinase_cat_dom"/>
</dbReference>
<sequence length="523" mass="59435">PGTYEPHKPPITIRNVQSHITVITSKQRPRKISITGSDGYEYVFLLKGHEDLRQDERVMQLFGLVNEFLSANDETRRRNFIIQRYPVIPLAPNNGLLGWVAQCDTFHALIKEHREKACIMLNAEHRHMQAKAPHYDQLPLINKVEVFEYALNLLDGDDLAKILWHKSSSAEIWLDRRSNYTRSLAVMSMVGYILGLGDRHPSNLMLDRASGKVVHIDFGDCFEVAMTREKFPEKIPFRLTRMLRKAMEVTGIDGTFRNKPSHSDMYTSTYSSSSPIRTSTFGVDSPNYQDQSLNQNKLNSYQIMNDGSIASRRVNTAYSNSAVPSTSISIRAGSPNKYTSGYNITSNDINPNKYQSTSYRSYTGGNELLRSNNSTTGNGRSHSYDDLLNDQNQIYRSESSVYNSTTRNGTNTTNNPYGQQQQQQQQRTPRDVYDEDLIVKSTDLSAAYEQEMIELVRSAFQKYDLSSQRELAGFLKRSADKAFASCWHCIVGRQFSSYVTHEMNGFIYLTKGPLSILLFKSGS</sequence>
<dbReference type="Pfam" id="PF01221">
    <property type="entry name" value="Dynein_light"/>
    <property type="match status" value="1"/>
</dbReference>
<dbReference type="SMART" id="SM01375">
    <property type="entry name" value="Dynein_light"/>
    <property type="match status" value="1"/>
</dbReference>
<keyword evidence="4" id="KW-0813">Transport</keyword>
<organism evidence="15 16">
    <name type="scientific">Rotaria socialis</name>
    <dbReference type="NCBI Taxonomy" id="392032"/>
    <lineage>
        <taxon>Eukaryota</taxon>
        <taxon>Metazoa</taxon>
        <taxon>Spiralia</taxon>
        <taxon>Gnathifera</taxon>
        <taxon>Rotifera</taxon>
        <taxon>Eurotatoria</taxon>
        <taxon>Bdelloidea</taxon>
        <taxon>Philodinida</taxon>
        <taxon>Philodinidae</taxon>
        <taxon>Rotaria</taxon>
    </lineage>
</organism>
<dbReference type="PROSITE" id="PS00916">
    <property type="entry name" value="PI3_4_KINASE_2"/>
    <property type="match status" value="1"/>
</dbReference>
<dbReference type="Gene3D" id="3.30.740.10">
    <property type="entry name" value="Protein Inhibitor Of Neuronal Nitric Oxide Synthase"/>
    <property type="match status" value="1"/>
</dbReference>
<dbReference type="PANTHER" id="PTHR11139">
    <property type="entry name" value="ATAXIA TELANGIECTASIA MUTATED ATM -RELATED"/>
    <property type="match status" value="1"/>
</dbReference>
<keyword evidence="8" id="KW-0418">Kinase</keyword>
<feature type="compositionally biased region" description="Low complexity" evidence="13">
    <location>
        <begin position="402"/>
        <end position="427"/>
    </location>
</feature>
<dbReference type="CDD" id="cd05169">
    <property type="entry name" value="PIKKc_TOR"/>
    <property type="match status" value="1"/>
</dbReference>
<accession>A0A817X7W6</accession>
<evidence type="ECO:0000256" key="11">
    <source>
        <dbReference type="ARBA" id="ARBA00023212"/>
    </source>
</evidence>
<dbReference type="GO" id="GO:0038202">
    <property type="term" value="P:TORC1 signaling"/>
    <property type="evidence" value="ECO:0007669"/>
    <property type="project" value="TreeGrafter"/>
</dbReference>
<dbReference type="GO" id="GO:0007017">
    <property type="term" value="P:microtubule-based process"/>
    <property type="evidence" value="ECO:0007669"/>
    <property type="project" value="InterPro"/>
</dbReference>
<evidence type="ECO:0000256" key="9">
    <source>
        <dbReference type="ARBA" id="ARBA00022816"/>
    </source>
</evidence>
<feature type="region of interest" description="Disordered" evidence="13">
    <location>
        <begin position="342"/>
        <end position="386"/>
    </location>
</feature>
<keyword evidence="11" id="KW-0206">Cytoskeleton</keyword>
<evidence type="ECO:0000313" key="15">
    <source>
        <dbReference type="EMBL" id="CAF3364039.1"/>
    </source>
</evidence>
<dbReference type="GO" id="GO:0005874">
    <property type="term" value="C:microtubule"/>
    <property type="evidence" value="ECO:0007669"/>
    <property type="project" value="UniProtKB-KW"/>
</dbReference>
<dbReference type="PROSITE" id="PS50290">
    <property type="entry name" value="PI3_4_KINASE_3"/>
    <property type="match status" value="1"/>
</dbReference>
<evidence type="ECO:0000256" key="13">
    <source>
        <dbReference type="SAM" id="MobiDB-lite"/>
    </source>
</evidence>
<dbReference type="PANTHER" id="PTHR11139:SF9">
    <property type="entry name" value="SERINE_THREONINE-PROTEIN KINASE MTOR"/>
    <property type="match status" value="1"/>
</dbReference>
<feature type="region of interest" description="Disordered" evidence="13">
    <location>
        <begin position="400"/>
        <end position="432"/>
    </location>
</feature>
<evidence type="ECO:0000256" key="4">
    <source>
        <dbReference type="ARBA" id="ARBA00022448"/>
    </source>
</evidence>
<evidence type="ECO:0000256" key="6">
    <source>
        <dbReference type="ARBA" id="ARBA00022679"/>
    </source>
</evidence>
<dbReference type="GO" id="GO:0031932">
    <property type="term" value="C:TORC2 complex"/>
    <property type="evidence" value="ECO:0007669"/>
    <property type="project" value="TreeGrafter"/>
</dbReference>
<dbReference type="FunFam" id="3.30.1010.10:FF:000006">
    <property type="entry name" value="Serine/threonine-protein kinase TOR"/>
    <property type="match status" value="1"/>
</dbReference>
<evidence type="ECO:0000256" key="1">
    <source>
        <dbReference type="ARBA" id="ARBA00004123"/>
    </source>
</evidence>
<dbReference type="Proteomes" id="UP000663872">
    <property type="component" value="Unassembled WGS sequence"/>
</dbReference>
<proteinExistence type="predicted"/>
<dbReference type="FunFam" id="3.30.740.10:FF:000005">
    <property type="entry name" value="Dynein light chain"/>
    <property type="match status" value="1"/>
</dbReference>
<dbReference type="SUPFAM" id="SSF54648">
    <property type="entry name" value="DLC"/>
    <property type="match status" value="1"/>
</dbReference>
<dbReference type="GO" id="GO:0005737">
    <property type="term" value="C:cytoplasm"/>
    <property type="evidence" value="ECO:0007669"/>
    <property type="project" value="TreeGrafter"/>
</dbReference>
<keyword evidence="6" id="KW-0808">Transferase</keyword>
<dbReference type="InterPro" id="IPR011009">
    <property type="entry name" value="Kinase-like_dom_sf"/>
</dbReference>
<dbReference type="GO" id="GO:0015031">
    <property type="term" value="P:protein transport"/>
    <property type="evidence" value="ECO:0007669"/>
    <property type="project" value="UniProtKB-KW"/>
</dbReference>
<evidence type="ECO:0000256" key="7">
    <source>
        <dbReference type="ARBA" id="ARBA00022701"/>
    </source>
</evidence>
<evidence type="ECO:0000256" key="2">
    <source>
        <dbReference type="ARBA" id="ARBA00004245"/>
    </source>
</evidence>
<gene>
    <name evidence="15" type="ORF">GRG538_LOCUS6701</name>
</gene>
<keyword evidence="10" id="KW-0653">Protein transport</keyword>
<dbReference type="PROSITE" id="PS00915">
    <property type="entry name" value="PI3_4_KINASE_1"/>
    <property type="match status" value="1"/>
</dbReference>
<dbReference type="SUPFAM" id="SSF56112">
    <property type="entry name" value="Protein kinase-like (PK-like)"/>
    <property type="match status" value="1"/>
</dbReference>
<dbReference type="InterPro" id="IPR037177">
    <property type="entry name" value="DLC_sf"/>
</dbReference>
<protein>
    <recommendedName>
        <fullName evidence="3">Dynein light chain 1, cytoplasmic</fullName>
    </recommendedName>
</protein>
<evidence type="ECO:0000256" key="5">
    <source>
        <dbReference type="ARBA" id="ARBA00022490"/>
    </source>
</evidence>
<evidence type="ECO:0000256" key="3">
    <source>
        <dbReference type="ARBA" id="ARBA00015062"/>
    </source>
</evidence>
<feature type="compositionally biased region" description="Polar residues" evidence="13">
    <location>
        <begin position="342"/>
        <end position="381"/>
    </location>
</feature>
<feature type="domain" description="PI3K/PI4K catalytic" evidence="14">
    <location>
        <begin position="16"/>
        <end position="329"/>
    </location>
</feature>
<evidence type="ECO:0000259" key="14">
    <source>
        <dbReference type="PROSITE" id="PS50290"/>
    </source>
</evidence>
<reference evidence="15" key="1">
    <citation type="submission" date="2021-02" db="EMBL/GenBank/DDBJ databases">
        <authorList>
            <person name="Nowell W R."/>
        </authorList>
    </citation>
    <scope>NUCLEOTIDE SEQUENCE</scope>
</reference>
<dbReference type="GO" id="GO:0004674">
    <property type="term" value="F:protein serine/threonine kinase activity"/>
    <property type="evidence" value="ECO:0007669"/>
    <property type="project" value="InterPro"/>
</dbReference>
<dbReference type="InterPro" id="IPR026683">
    <property type="entry name" value="TOR_cat"/>
</dbReference>
<dbReference type="SMART" id="SM00146">
    <property type="entry name" value="PI3Kc"/>
    <property type="match status" value="1"/>
</dbReference>
<evidence type="ECO:0000256" key="8">
    <source>
        <dbReference type="ARBA" id="ARBA00022777"/>
    </source>
</evidence>
<dbReference type="EMBL" id="CAJNYT010000689">
    <property type="protein sequence ID" value="CAF3364039.1"/>
    <property type="molecule type" value="Genomic_DNA"/>
</dbReference>
<dbReference type="GO" id="GO:0030286">
    <property type="term" value="C:dynein complex"/>
    <property type="evidence" value="ECO:0007669"/>
    <property type="project" value="InterPro"/>
</dbReference>
<dbReference type="Pfam" id="PF00454">
    <property type="entry name" value="PI3_PI4_kinase"/>
    <property type="match status" value="1"/>
</dbReference>
<dbReference type="GO" id="GO:0005634">
    <property type="term" value="C:nucleus"/>
    <property type="evidence" value="ECO:0007669"/>
    <property type="project" value="UniProtKB-SubCell"/>
</dbReference>
<name>A0A817X7W6_9BILA</name>
<keyword evidence="12" id="KW-0539">Nucleus</keyword>
<keyword evidence="5" id="KW-0963">Cytoplasm</keyword>